<dbReference type="EMBL" id="PDJZ01000001">
    <property type="protein sequence ID" value="RXJ85750.1"/>
    <property type="molecule type" value="Genomic_DNA"/>
</dbReference>
<evidence type="ECO:0000313" key="2">
    <source>
        <dbReference type="Proteomes" id="UP000290870"/>
    </source>
</evidence>
<comment type="caution">
    <text evidence="1">The sequence shown here is derived from an EMBL/GenBank/DDBJ whole genome shotgun (WGS) entry which is preliminary data.</text>
</comment>
<accession>A0A4Q0ZIN1</accession>
<proteinExistence type="predicted"/>
<dbReference type="RefSeq" id="WP_128985279.1">
    <property type="nucleotide sequence ID" value="NZ_PDJZ01000001.1"/>
</dbReference>
<dbReference type="OrthoDB" id="5344177at2"/>
<evidence type="ECO:0000313" key="1">
    <source>
        <dbReference type="EMBL" id="RXJ85750.1"/>
    </source>
</evidence>
<name>A0A4Q0ZIN1_9BACT</name>
<sequence length="127" mass="14557">MKKFILTLFLTISNLFSFDSNIQGSYAIGVFHENGTGENIQHKKITQDDYNGTCFSKIVIFGDISNNSKIEVKIGNSLGYIQNQIPIYNKNKIKIGTEITFIHYNVDKGYFEIKIDNKLYDSKVFIK</sequence>
<protein>
    <submittedName>
        <fullName evidence="1">Uncharacterized protein</fullName>
    </submittedName>
</protein>
<organism evidence="1 2">
    <name type="scientific">Arcobacter cloacae</name>
    <dbReference type="NCBI Taxonomy" id="1054034"/>
    <lineage>
        <taxon>Bacteria</taxon>
        <taxon>Pseudomonadati</taxon>
        <taxon>Campylobacterota</taxon>
        <taxon>Epsilonproteobacteria</taxon>
        <taxon>Campylobacterales</taxon>
        <taxon>Arcobacteraceae</taxon>
        <taxon>Arcobacter</taxon>
    </lineage>
</organism>
<dbReference type="AlphaFoldDB" id="A0A4Q0ZIN1"/>
<gene>
    <name evidence="1" type="ORF">CRU90_00370</name>
</gene>
<reference evidence="1 2" key="1">
    <citation type="submission" date="2017-10" db="EMBL/GenBank/DDBJ databases">
        <title>Genomics of the genus Arcobacter.</title>
        <authorList>
            <person name="Perez-Cataluna A."/>
            <person name="Figueras M.J."/>
        </authorList>
    </citation>
    <scope>NUCLEOTIDE SEQUENCE [LARGE SCALE GENOMIC DNA]</scope>
    <source>
        <strain evidence="1 2">F26</strain>
    </source>
</reference>
<dbReference type="Proteomes" id="UP000290870">
    <property type="component" value="Unassembled WGS sequence"/>
</dbReference>